<accession>A0A814DEJ0</accession>
<dbReference type="Proteomes" id="UP000663879">
    <property type="component" value="Unassembled WGS sequence"/>
</dbReference>
<gene>
    <name evidence="1" type="ORF">OXX778_LOCUS14059</name>
</gene>
<sequence length="135" mass="15829">MDINFDKNKNGRPFGGKCWLEKKNIHVESFDFTHPDFSILKINDNYGNTLVFIGLWLSLYNQTLERLANFKSNLAAIEAVLDDSPVETVIMDDWNSDLRRNNPYDKLVRDFILRIKLSNRFDKFLSYSSHTYENG</sequence>
<name>A0A814DEJ0_9BILA</name>
<proteinExistence type="predicted"/>
<evidence type="ECO:0008006" key="3">
    <source>
        <dbReference type="Google" id="ProtNLM"/>
    </source>
</evidence>
<protein>
    <recommendedName>
        <fullName evidence="3">Endonuclease/exonuclease/phosphatase domain-containing protein</fullName>
    </recommendedName>
</protein>
<comment type="caution">
    <text evidence="1">The sequence shown here is derived from an EMBL/GenBank/DDBJ whole genome shotgun (WGS) entry which is preliminary data.</text>
</comment>
<reference evidence="1" key="1">
    <citation type="submission" date="2021-02" db="EMBL/GenBank/DDBJ databases">
        <authorList>
            <person name="Nowell W R."/>
        </authorList>
    </citation>
    <scope>NUCLEOTIDE SEQUENCE</scope>
    <source>
        <strain evidence="1">Ploen Becks lab</strain>
    </source>
</reference>
<dbReference type="EMBL" id="CAJNOC010002819">
    <property type="protein sequence ID" value="CAF0953267.1"/>
    <property type="molecule type" value="Genomic_DNA"/>
</dbReference>
<evidence type="ECO:0000313" key="2">
    <source>
        <dbReference type="Proteomes" id="UP000663879"/>
    </source>
</evidence>
<keyword evidence="2" id="KW-1185">Reference proteome</keyword>
<dbReference type="AlphaFoldDB" id="A0A814DEJ0"/>
<organism evidence="1 2">
    <name type="scientific">Brachionus calyciflorus</name>
    <dbReference type="NCBI Taxonomy" id="104777"/>
    <lineage>
        <taxon>Eukaryota</taxon>
        <taxon>Metazoa</taxon>
        <taxon>Spiralia</taxon>
        <taxon>Gnathifera</taxon>
        <taxon>Rotifera</taxon>
        <taxon>Eurotatoria</taxon>
        <taxon>Monogononta</taxon>
        <taxon>Pseudotrocha</taxon>
        <taxon>Ploima</taxon>
        <taxon>Brachionidae</taxon>
        <taxon>Brachionus</taxon>
    </lineage>
</organism>
<evidence type="ECO:0000313" key="1">
    <source>
        <dbReference type="EMBL" id="CAF0953267.1"/>
    </source>
</evidence>